<proteinExistence type="predicted"/>
<sequence>MNSYENGVESTPAQLSELVNLIHSFSSVRRYSNKSLIKDENIAEHSSIVGIITLYLYDRLHHEDRPLVDINKVLAASIFHDFDEIFTGDILNPVKYYDRSIKEKVNEYADLCISKFGETTNFNSLVKYTSSSFLTDAEHCLMKLADIISVFIKFRIENGLGNKLLNVDYKNIIGVLNSHQYKSLFRNSHELREVCDLIVKISLELDDKDTPYSNIMNFPIRG</sequence>
<evidence type="ECO:0000313" key="2">
    <source>
        <dbReference type="Proteomes" id="UP001304813"/>
    </source>
</evidence>
<protein>
    <submittedName>
        <fullName evidence="1">Phosphohydrolase</fullName>
    </submittedName>
</protein>
<dbReference type="Gene3D" id="1.10.3210.10">
    <property type="entry name" value="Hypothetical protein af1432"/>
    <property type="match status" value="1"/>
</dbReference>
<dbReference type="EMBL" id="LC779065">
    <property type="protein sequence ID" value="BES79946.1"/>
    <property type="molecule type" value="Genomic_DNA"/>
</dbReference>
<evidence type="ECO:0000313" key="1">
    <source>
        <dbReference type="EMBL" id="BES79946.1"/>
    </source>
</evidence>
<organism evidence="1 2">
    <name type="scientific">Yersinia phage vB_Yru_GN1</name>
    <dbReference type="NCBI Taxonomy" id="3074381"/>
    <lineage>
        <taxon>Viruses</taxon>
        <taxon>Duplodnaviria</taxon>
        <taxon>Heunggongvirae</taxon>
        <taxon>Uroviricota</taxon>
        <taxon>Caudoviricetes</taxon>
        <taxon>Caudoviricetes incertae sedis</taxon>
        <taxon>Sepahanvirus</taxon>
        <taxon>Sepahanvirus vB-Yru-GN1</taxon>
    </lineage>
</organism>
<dbReference type="Proteomes" id="UP001304813">
    <property type="component" value="Segment"/>
</dbReference>
<name>A0AA86MA98_9CAUD</name>
<dbReference type="SUPFAM" id="SSF109604">
    <property type="entry name" value="HD-domain/PDEase-like"/>
    <property type="match status" value="1"/>
</dbReference>
<reference evidence="1 2" key="1">
    <citation type="submission" date="2023-09" db="EMBL/GenBank/DDBJ databases">
        <title>Analysis of phage genome (vB_Yru_GN1) of the bacterium (Yersinia ruckeri).</title>
        <authorList>
            <person name="Ganjoor M.S."/>
            <person name="Bouzari M."/>
            <person name="Soleimani-Delfan A."/>
        </authorList>
    </citation>
    <scope>NUCLEOTIDE SEQUENCE [LARGE SCALE GENOMIC DNA]</scope>
    <source>
        <strain evidence="2">vB_Yru_GN1</strain>
    </source>
</reference>
<dbReference type="Pfam" id="PF12917">
    <property type="entry name" value="YfbR-like"/>
    <property type="match status" value="1"/>
</dbReference>
<accession>A0AA86MA98</accession>
<keyword evidence="2" id="KW-1185">Reference proteome</keyword>